<dbReference type="EMBL" id="WKQM01000001">
    <property type="protein sequence ID" value="MSC50364.1"/>
    <property type="molecule type" value="Genomic_DNA"/>
</dbReference>
<dbReference type="InterPro" id="IPR006528">
    <property type="entry name" value="Phage_head_morphogenesis_dom"/>
</dbReference>
<evidence type="ECO:0000259" key="2">
    <source>
        <dbReference type="Pfam" id="PF04233"/>
    </source>
</evidence>
<proteinExistence type="predicted"/>
<protein>
    <recommendedName>
        <fullName evidence="2">Phage head morphogenesis domain-containing protein</fullName>
    </recommendedName>
</protein>
<dbReference type="Proteomes" id="UP000462091">
    <property type="component" value="Unassembled WGS sequence"/>
</dbReference>
<comment type="caution">
    <text evidence="3">The sequence shown here is derived from an EMBL/GenBank/DDBJ whole genome shotgun (WGS) entry which is preliminary data.</text>
</comment>
<sequence length="345" mass="40451">MKQTDRDRISTRQLNRLRRRILRVYGTARQEMTEQLTEFLEHYQKLDAYKREQLEAGKITESDYRTWLRNQVFQSEMMHQKLDNITQTCTTAQQTAYKLARDEQYDIFALGANWAFYELEQAAGVTFNLTLYNTEAVKRLLLENPKLVPNKRIKSESNKTYDARVFNRYVMQGIVQGKSVHDIAVQAVKGMADTEVHWAMNNAITALTGAQNAGTMQQLRNAQALGIEVQKRWNSTLDYRTREMHRLLDQETAALDEPFKVQGYEIQYPGDPNAAPEMVYHCRCKVTGALVKYPRQNAMRRDNTTKEVTSDLTYTEWYKAKGGTEKEQMWWEEERKRRKESTKNE</sequence>
<dbReference type="RefSeq" id="WP_154265278.1">
    <property type="nucleotide sequence ID" value="NZ_WKQM01000001.1"/>
</dbReference>
<evidence type="ECO:0000256" key="1">
    <source>
        <dbReference type="SAM" id="MobiDB-lite"/>
    </source>
</evidence>
<evidence type="ECO:0000313" key="4">
    <source>
        <dbReference type="Proteomes" id="UP000462091"/>
    </source>
</evidence>
<organism evidence="3 4">
    <name type="scientific">Faecalibacterium prausnitzii</name>
    <dbReference type="NCBI Taxonomy" id="853"/>
    <lineage>
        <taxon>Bacteria</taxon>
        <taxon>Bacillati</taxon>
        <taxon>Bacillota</taxon>
        <taxon>Clostridia</taxon>
        <taxon>Eubacteriales</taxon>
        <taxon>Oscillospiraceae</taxon>
        <taxon>Faecalibacterium</taxon>
    </lineage>
</organism>
<feature type="domain" description="Phage head morphogenesis" evidence="2">
    <location>
        <begin position="168"/>
        <end position="286"/>
    </location>
</feature>
<reference evidence="3 4" key="1">
    <citation type="journal article" date="2019" name="Nat. Med.">
        <title>A library of human gut bacterial isolates paired with longitudinal multiomics data enables mechanistic microbiome research.</title>
        <authorList>
            <person name="Poyet M."/>
            <person name="Groussin M."/>
            <person name="Gibbons S.M."/>
            <person name="Avila-Pacheco J."/>
            <person name="Jiang X."/>
            <person name="Kearney S.M."/>
            <person name="Perrotta A.R."/>
            <person name="Berdy B."/>
            <person name="Zhao S."/>
            <person name="Lieberman T.D."/>
            <person name="Swanson P.K."/>
            <person name="Smith M."/>
            <person name="Roesemann S."/>
            <person name="Alexander J.E."/>
            <person name="Rich S.A."/>
            <person name="Livny J."/>
            <person name="Vlamakis H."/>
            <person name="Clish C."/>
            <person name="Bullock K."/>
            <person name="Deik A."/>
            <person name="Scott J."/>
            <person name="Pierce K.A."/>
            <person name="Xavier R.J."/>
            <person name="Alm E.J."/>
        </authorList>
    </citation>
    <scope>NUCLEOTIDE SEQUENCE [LARGE SCALE GENOMIC DNA]</scope>
    <source>
        <strain evidence="3 4">BIOML-B1</strain>
    </source>
</reference>
<feature type="region of interest" description="Disordered" evidence="1">
    <location>
        <begin position="326"/>
        <end position="345"/>
    </location>
</feature>
<accession>A0A844DBI4</accession>
<name>A0A844DBI4_9FIRM</name>
<evidence type="ECO:0000313" key="3">
    <source>
        <dbReference type="EMBL" id="MSC50364.1"/>
    </source>
</evidence>
<dbReference type="AlphaFoldDB" id="A0A844DBI4"/>
<gene>
    <name evidence="3" type="ORF">GKE10_00245</name>
</gene>
<dbReference type="Pfam" id="PF04233">
    <property type="entry name" value="Phage_Mu_F"/>
    <property type="match status" value="1"/>
</dbReference>